<dbReference type="InterPro" id="IPR036888">
    <property type="entry name" value="DNA_integrity_DisA_N_sf"/>
</dbReference>
<dbReference type="InterPro" id="IPR034701">
    <property type="entry name" value="CdaA"/>
</dbReference>
<dbReference type="HAMAP" id="MF_01499">
    <property type="entry name" value="DacA"/>
    <property type="match status" value="1"/>
</dbReference>
<dbReference type="PANTHER" id="PTHR34185">
    <property type="entry name" value="DIADENYLATE CYCLASE"/>
    <property type="match status" value="1"/>
</dbReference>
<comment type="catalytic activity">
    <reaction evidence="1 10">
        <text>2 ATP = 3',3'-c-di-AMP + 2 diphosphate</text>
        <dbReference type="Rhea" id="RHEA:35655"/>
        <dbReference type="ChEBI" id="CHEBI:30616"/>
        <dbReference type="ChEBI" id="CHEBI:33019"/>
        <dbReference type="ChEBI" id="CHEBI:71500"/>
        <dbReference type="EC" id="2.7.7.85"/>
    </reaction>
</comment>
<dbReference type="OrthoDB" id="9807385at2"/>
<evidence type="ECO:0000256" key="10">
    <source>
        <dbReference type="HAMAP-Rule" id="MF_01499"/>
    </source>
</evidence>
<reference evidence="13 14" key="1">
    <citation type="submission" date="2016-11" db="EMBL/GenBank/DDBJ databases">
        <title>Study of marine rhodopsin-containing bacteria.</title>
        <authorList>
            <person name="Yoshizawa S."/>
            <person name="Kumagai Y."/>
            <person name="Kogure K."/>
        </authorList>
    </citation>
    <scope>NUCLEOTIDE SEQUENCE [LARGE SCALE GENOMIC DNA]</scope>
    <source>
        <strain evidence="13 14">SG-29</strain>
    </source>
</reference>
<keyword evidence="3 10" id="KW-0808">Transferase</keyword>
<evidence type="ECO:0000259" key="12">
    <source>
        <dbReference type="PROSITE" id="PS51794"/>
    </source>
</evidence>
<evidence type="ECO:0000313" key="14">
    <source>
        <dbReference type="Proteomes" id="UP000216446"/>
    </source>
</evidence>
<dbReference type="SUPFAM" id="SSF143597">
    <property type="entry name" value="YojJ-like"/>
    <property type="match status" value="1"/>
</dbReference>
<dbReference type="InterPro" id="IPR014046">
    <property type="entry name" value="C-di-AMP_synthase"/>
</dbReference>
<dbReference type="AlphaFoldDB" id="A0A259TUS9"/>
<feature type="compositionally biased region" description="Low complexity" evidence="11">
    <location>
        <begin position="266"/>
        <end position="282"/>
    </location>
</feature>
<dbReference type="RefSeq" id="WP_094545129.1">
    <property type="nucleotide sequence ID" value="NZ_MQWB01000001.1"/>
</dbReference>
<dbReference type="PROSITE" id="PS51794">
    <property type="entry name" value="DAC"/>
    <property type="match status" value="1"/>
</dbReference>
<keyword evidence="5 10" id="KW-0548">Nucleotidyltransferase</keyword>
<dbReference type="InterPro" id="IPR045585">
    <property type="entry name" value="CdaA_N"/>
</dbReference>
<dbReference type="GO" id="GO:0004016">
    <property type="term" value="F:adenylate cyclase activity"/>
    <property type="evidence" value="ECO:0007669"/>
    <property type="project" value="UniProtKB-UniRule"/>
</dbReference>
<keyword evidence="7 10" id="KW-0067">ATP-binding</keyword>
<evidence type="ECO:0000256" key="5">
    <source>
        <dbReference type="ARBA" id="ARBA00022695"/>
    </source>
</evidence>
<dbReference type="EMBL" id="MQWB01000001">
    <property type="protein sequence ID" value="OZC01515.1"/>
    <property type="molecule type" value="Genomic_DNA"/>
</dbReference>
<evidence type="ECO:0000256" key="11">
    <source>
        <dbReference type="SAM" id="MobiDB-lite"/>
    </source>
</evidence>
<proteinExistence type="inferred from homology"/>
<dbReference type="Proteomes" id="UP000216446">
    <property type="component" value="Unassembled WGS sequence"/>
</dbReference>
<dbReference type="GO" id="GO:0005524">
    <property type="term" value="F:ATP binding"/>
    <property type="evidence" value="ECO:0007669"/>
    <property type="project" value="UniProtKB-UniRule"/>
</dbReference>
<evidence type="ECO:0000256" key="7">
    <source>
        <dbReference type="ARBA" id="ARBA00022840"/>
    </source>
</evidence>
<protein>
    <recommendedName>
        <fullName evidence="10">Diadenylate cyclase</fullName>
        <shortName evidence="10">DAC</shortName>
        <ecNumber evidence="10">2.7.7.85</ecNumber>
    </recommendedName>
    <alternativeName>
        <fullName evidence="10">Cyclic-di-AMP synthase</fullName>
        <shortName evidence="10">c-di-AMP synthase</shortName>
    </alternativeName>
</protein>
<dbReference type="GO" id="GO:0006171">
    <property type="term" value="P:cAMP biosynthetic process"/>
    <property type="evidence" value="ECO:0007669"/>
    <property type="project" value="InterPro"/>
</dbReference>
<feature type="domain" description="DAC" evidence="12">
    <location>
        <begin position="87"/>
        <end position="245"/>
    </location>
</feature>
<comment type="caution">
    <text evidence="13">The sequence shown here is derived from an EMBL/GenBank/DDBJ whole genome shotgun (WGS) entry which is preliminary data.</text>
</comment>
<evidence type="ECO:0000313" key="13">
    <source>
        <dbReference type="EMBL" id="OZC01515.1"/>
    </source>
</evidence>
<keyword evidence="2 10" id="KW-1003">Cell membrane</keyword>
<dbReference type="InterPro" id="IPR050338">
    <property type="entry name" value="DisA"/>
</dbReference>
<keyword evidence="6 10" id="KW-0547">Nucleotide-binding</keyword>
<feature type="transmembrane region" description="Helical" evidence="10">
    <location>
        <begin position="41"/>
        <end position="64"/>
    </location>
</feature>
<dbReference type="InParanoid" id="A0A259TUS9"/>
<dbReference type="PANTHER" id="PTHR34185:SF1">
    <property type="entry name" value="DIADENYLATE CYCLASE"/>
    <property type="match status" value="1"/>
</dbReference>
<dbReference type="PIRSF" id="PIRSF004793">
    <property type="entry name" value="UCP004793"/>
    <property type="match status" value="1"/>
</dbReference>
<dbReference type="Pfam" id="PF02457">
    <property type="entry name" value="DAC"/>
    <property type="match status" value="1"/>
</dbReference>
<evidence type="ECO:0000256" key="3">
    <source>
        <dbReference type="ARBA" id="ARBA00022679"/>
    </source>
</evidence>
<organism evidence="13 14">
    <name type="scientific">Rubricoccus marinus</name>
    <dbReference type="NCBI Taxonomy" id="716817"/>
    <lineage>
        <taxon>Bacteria</taxon>
        <taxon>Pseudomonadati</taxon>
        <taxon>Rhodothermota</taxon>
        <taxon>Rhodothermia</taxon>
        <taxon>Rhodothermales</taxon>
        <taxon>Rubricoccaceae</taxon>
        <taxon>Rubricoccus</taxon>
    </lineage>
</organism>
<comment type="function">
    <text evidence="10">Catalyzes the condensation of 2 ATP molecules into cyclic di-AMP (c-di-AMP), a second messenger used to regulate differing processes in different bacteria.</text>
</comment>
<comment type="caution">
    <text evidence="10">Lacks conserved residue(s) required for the propagation of feature annotation.</text>
</comment>
<evidence type="ECO:0000256" key="9">
    <source>
        <dbReference type="ARBA" id="ARBA00023136"/>
    </source>
</evidence>
<dbReference type="NCBIfam" id="TIGR00159">
    <property type="entry name" value="diadenylate cyclase CdaA"/>
    <property type="match status" value="1"/>
</dbReference>
<gene>
    <name evidence="10" type="primary">dacA</name>
    <name evidence="13" type="ORF">BSZ36_00045</name>
</gene>
<evidence type="ECO:0000256" key="4">
    <source>
        <dbReference type="ARBA" id="ARBA00022692"/>
    </source>
</evidence>
<feature type="transmembrane region" description="Helical" evidence="10">
    <location>
        <begin position="70"/>
        <end position="90"/>
    </location>
</feature>
<name>A0A259TUS9_9BACT</name>
<keyword evidence="4 10" id="KW-0812">Transmembrane</keyword>
<keyword evidence="14" id="KW-1185">Reference proteome</keyword>
<comment type="subunit">
    <text evidence="10">Probably a homodimer.</text>
</comment>
<comment type="similarity">
    <text evidence="10">Belongs to the adenylate cyclase family. DacA/CdaA subfamily.</text>
</comment>
<evidence type="ECO:0000256" key="6">
    <source>
        <dbReference type="ARBA" id="ARBA00022741"/>
    </source>
</evidence>
<evidence type="ECO:0000256" key="8">
    <source>
        <dbReference type="ARBA" id="ARBA00022989"/>
    </source>
</evidence>
<evidence type="ECO:0000256" key="2">
    <source>
        <dbReference type="ARBA" id="ARBA00022475"/>
    </source>
</evidence>
<accession>A0A259TUS9</accession>
<dbReference type="EC" id="2.7.7.85" evidence="10"/>
<dbReference type="Pfam" id="PF19293">
    <property type="entry name" value="CdaA_N"/>
    <property type="match status" value="1"/>
</dbReference>
<sequence>MSGVLGIIDIWFLPVGWRDIIDVAVVTLLVYQVYRLIRGTIAVQIAFALLGLYILNVAVSALGLTTLRTLFGVVGDVFVLALIIVFAPEIRQALFLVGRNPIVRRFVATAPRQKITAEIVAALDEMSRTRMGSLIAFARSTGLRNYIESGTRIQADVERDLLVSIFWHNSPLHDGAVIVQGQKIEAARCILPVSDARELDPHLGLRHRAAIGLSERTDAFVIVTSEETGRISVAEGGKLDVGLSLGEVEARLNAAFSPDRGRTTPASGAEASSSDSAATPEA</sequence>
<dbReference type="GO" id="GO:0106408">
    <property type="term" value="F:diadenylate cyclase activity"/>
    <property type="evidence" value="ECO:0007669"/>
    <property type="project" value="UniProtKB-EC"/>
</dbReference>
<dbReference type="InterPro" id="IPR003390">
    <property type="entry name" value="DNA_integrity_scan_DisA_N"/>
</dbReference>
<keyword evidence="9 10" id="KW-0472">Membrane</keyword>
<dbReference type="Gene3D" id="3.40.1700.10">
    <property type="entry name" value="DNA integrity scanning protein, DisA, N-terminal domain"/>
    <property type="match status" value="1"/>
</dbReference>
<keyword evidence="8 10" id="KW-1133">Transmembrane helix</keyword>
<feature type="region of interest" description="Disordered" evidence="11">
    <location>
        <begin position="255"/>
        <end position="282"/>
    </location>
</feature>
<evidence type="ECO:0000256" key="1">
    <source>
        <dbReference type="ARBA" id="ARBA00000877"/>
    </source>
</evidence>